<keyword evidence="8" id="KW-0492">Microsome</keyword>
<dbReference type="GO" id="GO:0016705">
    <property type="term" value="F:oxidoreductase activity, acting on paired donors, with incorporation or reduction of molecular oxygen"/>
    <property type="evidence" value="ECO:0007669"/>
    <property type="project" value="InterPro"/>
</dbReference>
<dbReference type="STRING" id="1661398.A0A482V7I4"/>
<dbReference type="GO" id="GO:0005506">
    <property type="term" value="F:iron ion binding"/>
    <property type="evidence" value="ECO:0007669"/>
    <property type="project" value="InterPro"/>
</dbReference>
<comment type="cofactor">
    <cofactor evidence="1">
        <name>heme</name>
        <dbReference type="ChEBI" id="CHEBI:30413"/>
    </cofactor>
</comment>
<keyword evidence="5" id="KW-0349">Heme</keyword>
<evidence type="ECO:0000256" key="8">
    <source>
        <dbReference type="ARBA" id="ARBA00022848"/>
    </source>
</evidence>
<dbReference type="OrthoDB" id="8185424at2759"/>
<evidence type="ECO:0000256" key="7">
    <source>
        <dbReference type="ARBA" id="ARBA00022824"/>
    </source>
</evidence>
<name>A0A482V7I4_ASBVE</name>
<evidence type="ECO:0000313" key="14">
    <source>
        <dbReference type="Proteomes" id="UP000292052"/>
    </source>
</evidence>
<organism evidence="13 14">
    <name type="scientific">Asbolus verrucosus</name>
    <name type="common">Desert ironclad beetle</name>
    <dbReference type="NCBI Taxonomy" id="1661398"/>
    <lineage>
        <taxon>Eukaryota</taxon>
        <taxon>Metazoa</taxon>
        <taxon>Ecdysozoa</taxon>
        <taxon>Arthropoda</taxon>
        <taxon>Hexapoda</taxon>
        <taxon>Insecta</taxon>
        <taxon>Pterygota</taxon>
        <taxon>Neoptera</taxon>
        <taxon>Endopterygota</taxon>
        <taxon>Coleoptera</taxon>
        <taxon>Polyphaga</taxon>
        <taxon>Cucujiformia</taxon>
        <taxon>Tenebrionidae</taxon>
        <taxon>Pimeliinae</taxon>
        <taxon>Asbolus</taxon>
    </lineage>
</organism>
<comment type="caution">
    <text evidence="13">The sequence shown here is derived from an EMBL/GenBank/DDBJ whole genome shotgun (WGS) entry which is preliminary data.</text>
</comment>
<accession>A0A482V7I4</accession>
<evidence type="ECO:0000313" key="13">
    <source>
        <dbReference type="EMBL" id="RZB39149.1"/>
    </source>
</evidence>
<protein>
    <submittedName>
        <fullName evidence="13">p450 domain containing protein</fullName>
    </submittedName>
</protein>
<dbReference type="GO" id="GO:0005789">
    <property type="term" value="C:endoplasmic reticulum membrane"/>
    <property type="evidence" value="ECO:0007669"/>
    <property type="project" value="UniProtKB-SubCell"/>
</dbReference>
<sequence length="53" mass="6096">MRFGLMQSKVGLTALLRKYRFTVNNKTKEPLKMNVKSFILTAEGGIWLDAHEI</sequence>
<evidence type="ECO:0000256" key="12">
    <source>
        <dbReference type="ARBA" id="ARBA00023136"/>
    </source>
</evidence>
<comment type="subcellular location">
    <subcellularLocation>
        <location evidence="3">Endoplasmic reticulum membrane</location>
    </subcellularLocation>
    <subcellularLocation>
        <location evidence="2">Microsome membrane</location>
    </subcellularLocation>
</comment>
<dbReference type="SUPFAM" id="SSF48264">
    <property type="entry name" value="Cytochrome P450"/>
    <property type="match status" value="1"/>
</dbReference>
<dbReference type="AlphaFoldDB" id="A0A482V7I4"/>
<evidence type="ECO:0000256" key="10">
    <source>
        <dbReference type="ARBA" id="ARBA00023004"/>
    </source>
</evidence>
<dbReference type="GO" id="GO:0020037">
    <property type="term" value="F:heme binding"/>
    <property type="evidence" value="ECO:0007669"/>
    <property type="project" value="InterPro"/>
</dbReference>
<evidence type="ECO:0000256" key="9">
    <source>
        <dbReference type="ARBA" id="ARBA00023002"/>
    </source>
</evidence>
<proteinExistence type="inferred from homology"/>
<dbReference type="PANTHER" id="PTHR24292">
    <property type="entry name" value="CYTOCHROME P450"/>
    <property type="match status" value="1"/>
</dbReference>
<reference evidence="13 14" key="1">
    <citation type="submission" date="2017-03" db="EMBL/GenBank/DDBJ databases">
        <title>Genome of the blue death feigning beetle - Asbolus verrucosus.</title>
        <authorList>
            <person name="Rider S.D."/>
        </authorList>
    </citation>
    <scope>NUCLEOTIDE SEQUENCE [LARGE SCALE GENOMIC DNA]</scope>
    <source>
        <strain evidence="13">Butters</strain>
        <tissue evidence="13">Head and leg muscle</tissue>
    </source>
</reference>
<dbReference type="GO" id="GO:0004497">
    <property type="term" value="F:monooxygenase activity"/>
    <property type="evidence" value="ECO:0007669"/>
    <property type="project" value="UniProtKB-KW"/>
</dbReference>
<keyword evidence="14" id="KW-1185">Reference proteome</keyword>
<comment type="similarity">
    <text evidence="4">Belongs to the cytochrome P450 family.</text>
</comment>
<keyword evidence="10" id="KW-0408">Iron</keyword>
<keyword evidence="9" id="KW-0560">Oxidoreductase</keyword>
<keyword evidence="6" id="KW-0479">Metal-binding</keyword>
<keyword evidence="11" id="KW-0503">Monooxygenase</keyword>
<dbReference type="EMBL" id="QDEB01130724">
    <property type="protein sequence ID" value="RZB39149.1"/>
    <property type="molecule type" value="Genomic_DNA"/>
</dbReference>
<evidence type="ECO:0000256" key="5">
    <source>
        <dbReference type="ARBA" id="ARBA00022617"/>
    </source>
</evidence>
<evidence type="ECO:0000256" key="3">
    <source>
        <dbReference type="ARBA" id="ARBA00004586"/>
    </source>
</evidence>
<evidence type="ECO:0000256" key="2">
    <source>
        <dbReference type="ARBA" id="ARBA00004524"/>
    </source>
</evidence>
<evidence type="ECO:0000256" key="11">
    <source>
        <dbReference type="ARBA" id="ARBA00023033"/>
    </source>
</evidence>
<keyword evidence="7" id="KW-0256">Endoplasmic reticulum</keyword>
<dbReference type="InterPro" id="IPR050476">
    <property type="entry name" value="Insect_CytP450_Detox"/>
</dbReference>
<dbReference type="PANTHER" id="PTHR24292:SF100">
    <property type="entry name" value="CYTOCHROME P450 6A16, ISOFORM B-RELATED"/>
    <property type="match status" value="1"/>
</dbReference>
<evidence type="ECO:0000256" key="4">
    <source>
        <dbReference type="ARBA" id="ARBA00010617"/>
    </source>
</evidence>
<dbReference type="Proteomes" id="UP000292052">
    <property type="component" value="Unassembled WGS sequence"/>
</dbReference>
<dbReference type="InterPro" id="IPR036396">
    <property type="entry name" value="Cyt_P450_sf"/>
</dbReference>
<gene>
    <name evidence="13" type="ORF">BDFB_015316</name>
</gene>
<evidence type="ECO:0000256" key="6">
    <source>
        <dbReference type="ARBA" id="ARBA00022723"/>
    </source>
</evidence>
<evidence type="ECO:0000256" key="1">
    <source>
        <dbReference type="ARBA" id="ARBA00001971"/>
    </source>
</evidence>
<keyword evidence="12" id="KW-0472">Membrane</keyword>